<dbReference type="PANTHER" id="PTHR33736">
    <property type="entry name" value="F-BOX PROTEIN-RELATED"/>
    <property type="match status" value="1"/>
</dbReference>
<dbReference type="AlphaFoldDB" id="A0AAP0X1Z8"/>
<feature type="domain" description="F-box" evidence="2">
    <location>
        <begin position="33"/>
        <end position="74"/>
    </location>
</feature>
<sequence>MAPPSTSPTPTGTIAGAAASDVGASTTISAVHPDILSTHILTLLDGPTLASASCASSTLHALSSDHRLWSHICQSTWPSTTTDPRLLHLISGFPPTGPRSFFSSSFPLLLSDPTAAQKPHRPSPPPPPELISAVDIHYRGNLIFSKVQETETVTGWFRCSPFRVDLLDPKDVVMTPIQHPDGDDTCRELSNDLSLSWILIDPIGRRAVNLSSYKPVHVQRHWLTGEVQVRYSSILAVDHNKGSSSEFVQCGIVVTCGGSEGGEMQVREVSLQAEDMDGMHLNGKDSLVVLQTAFEGKRLKRGRSGEVGRKRYEDFLAKKRERRERKARTEGRLDMMCVAFGVSIFAAFWIFVLCT</sequence>
<keyword evidence="1" id="KW-0472">Membrane</keyword>
<dbReference type="InterPro" id="IPR036047">
    <property type="entry name" value="F-box-like_dom_sf"/>
</dbReference>
<evidence type="ECO:0000313" key="4">
    <source>
        <dbReference type="Proteomes" id="UP001415857"/>
    </source>
</evidence>
<dbReference type="InterPro" id="IPR001810">
    <property type="entry name" value="F-box_dom"/>
</dbReference>
<keyword evidence="1" id="KW-1133">Transmembrane helix</keyword>
<name>A0AAP0X1Z8_LIQFO</name>
<dbReference type="EMBL" id="JBBPBK010000002">
    <property type="protein sequence ID" value="KAK9289809.1"/>
    <property type="molecule type" value="Genomic_DNA"/>
</dbReference>
<dbReference type="SUPFAM" id="SSF81383">
    <property type="entry name" value="F-box domain"/>
    <property type="match status" value="1"/>
</dbReference>
<accession>A0AAP0X1Z8</accession>
<keyword evidence="1" id="KW-0812">Transmembrane</keyword>
<evidence type="ECO:0000256" key="1">
    <source>
        <dbReference type="SAM" id="Phobius"/>
    </source>
</evidence>
<dbReference type="Proteomes" id="UP001415857">
    <property type="component" value="Unassembled WGS sequence"/>
</dbReference>
<reference evidence="3 4" key="1">
    <citation type="journal article" date="2024" name="Plant J.">
        <title>Genome sequences and population genomics reveal climatic adaptation and genomic divergence between two closely related sweetgum species.</title>
        <authorList>
            <person name="Xu W.Q."/>
            <person name="Ren C.Q."/>
            <person name="Zhang X.Y."/>
            <person name="Comes H.P."/>
            <person name="Liu X.H."/>
            <person name="Li Y.G."/>
            <person name="Kettle C.J."/>
            <person name="Jalonen R."/>
            <person name="Gaisberger H."/>
            <person name="Ma Y.Z."/>
            <person name="Qiu Y.X."/>
        </authorList>
    </citation>
    <scope>NUCLEOTIDE SEQUENCE [LARGE SCALE GENOMIC DNA]</scope>
    <source>
        <strain evidence="3">Hangzhou</strain>
    </source>
</reference>
<organism evidence="3 4">
    <name type="scientific">Liquidambar formosana</name>
    <name type="common">Formosan gum</name>
    <dbReference type="NCBI Taxonomy" id="63359"/>
    <lineage>
        <taxon>Eukaryota</taxon>
        <taxon>Viridiplantae</taxon>
        <taxon>Streptophyta</taxon>
        <taxon>Embryophyta</taxon>
        <taxon>Tracheophyta</taxon>
        <taxon>Spermatophyta</taxon>
        <taxon>Magnoliopsida</taxon>
        <taxon>eudicotyledons</taxon>
        <taxon>Gunneridae</taxon>
        <taxon>Pentapetalae</taxon>
        <taxon>Saxifragales</taxon>
        <taxon>Altingiaceae</taxon>
        <taxon>Liquidambar</taxon>
    </lineage>
</organism>
<dbReference type="Pfam" id="PF12937">
    <property type="entry name" value="F-box-like"/>
    <property type="match status" value="1"/>
</dbReference>
<feature type="transmembrane region" description="Helical" evidence="1">
    <location>
        <begin position="333"/>
        <end position="352"/>
    </location>
</feature>
<evidence type="ECO:0000259" key="2">
    <source>
        <dbReference type="Pfam" id="PF12937"/>
    </source>
</evidence>
<protein>
    <recommendedName>
        <fullName evidence="2">F-box domain-containing protein</fullName>
    </recommendedName>
</protein>
<proteinExistence type="predicted"/>
<gene>
    <name evidence="3" type="ORF">L1049_007969</name>
</gene>
<dbReference type="InterPro" id="IPR045283">
    <property type="entry name" value="AT3G44326-like"/>
</dbReference>
<dbReference type="PANTHER" id="PTHR33736:SF13">
    <property type="entry name" value="OS11G0155100 PROTEIN"/>
    <property type="match status" value="1"/>
</dbReference>
<dbReference type="Gene3D" id="1.20.1280.50">
    <property type="match status" value="1"/>
</dbReference>
<keyword evidence="4" id="KW-1185">Reference proteome</keyword>
<comment type="caution">
    <text evidence="3">The sequence shown here is derived from an EMBL/GenBank/DDBJ whole genome shotgun (WGS) entry which is preliminary data.</text>
</comment>
<evidence type="ECO:0000313" key="3">
    <source>
        <dbReference type="EMBL" id="KAK9289809.1"/>
    </source>
</evidence>